<proteinExistence type="predicted"/>
<accession>A0A0R3TZP5</accession>
<dbReference type="EMBL" id="UZAE01015271">
    <property type="protein sequence ID" value="VDO15555.1"/>
    <property type="molecule type" value="Genomic_DNA"/>
</dbReference>
<dbReference type="InterPro" id="IPR048280">
    <property type="entry name" value="COX6B-like"/>
</dbReference>
<evidence type="ECO:0000313" key="5">
    <source>
        <dbReference type="Proteomes" id="UP000278807"/>
    </source>
</evidence>
<comment type="subcellular location">
    <subcellularLocation>
        <location evidence="1">Mitochondrion</location>
    </subcellularLocation>
</comment>
<dbReference type="PANTHER" id="PTHR46690">
    <property type="entry name" value="CYTOCHROME C OXIDASE ASSEMBLY FACTOR 6 HOMOLOG"/>
    <property type="match status" value="1"/>
</dbReference>
<keyword evidence="3" id="KW-1015">Disulfide bond</keyword>
<dbReference type="PANTHER" id="PTHR46690:SF1">
    <property type="entry name" value="CYTOCHROME C OXIDASE ASSEMBLY FACTOR 6 HOMOLOG"/>
    <property type="match status" value="1"/>
</dbReference>
<dbReference type="Proteomes" id="UP000278807">
    <property type="component" value="Unassembled WGS sequence"/>
</dbReference>
<dbReference type="InterPro" id="IPR042289">
    <property type="entry name" value="COA6"/>
</dbReference>
<keyword evidence="5" id="KW-1185">Reference proteome</keyword>
<dbReference type="Pfam" id="PF02297">
    <property type="entry name" value="COX6B"/>
    <property type="match status" value="1"/>
</dbReference>
<gene>
    <name evidence="4" type="ORF">HNAJ_LOCUS13318</name>
</gene>
<reference evidence="6" key="1">
    <citation type="submission" date="2017-02" db="UniProtKB">
        <authorList>
            <consortium name="WormBaseParasite"/>
        </authorList>
    </citation>
    <scope>IDENTIFICATION</scope>
</reference>
<name>A0A0R3TZP5_RODNA</name>
<dbReference type="OrthoDB" id="16284at2759"/>
<dbReference type="InterPro" id="IPR036549">
    <property type="entry name" value="CX6/COA6-like_sf"/>
</dbReference>
<dbReference type="GO" id="GO:0042775">
    <property type="term" value="P:mitochondrial ATP synthesis coupled electron transport"/>
    <property type="evidence" value="ECO:0007669"/>
    <property type="project" value="TreeGrafter"/>
</dbReference>
<evidence type="ECO:0000256" key="2">
    <source>
        <dbReference type="ARBA" id="ARBA00023128"/>
    </source>
</evidence>
<dbReference type="AlphaFoldDB" id="A0A0R3TZP5"/>
<dbReference type="SUPFAM" id="SSF47694">
    <property type="entry name" value="Cytochrome c oxidase subunit h"/>
    <property type="match status" value="1"/>
</dbReference>
<sequence length="92" mass="10845">MNGKETEVHFNFAKTVLSREEREACWAARDEFWKCMTTIYQHGPLAPGSPRPKLNYSKCRDLRKAYEAVCPRTWINVFDQKHGGFNEDDYKE</sequence>
<dbReference type="Gene3D" id="1.10.10.140">
    <property type="entry name" value="Cytochrome c oxidase, subunit VIb"/>
    <property type="match status" value="1"/>
</dbReference>
<evidence type="ECO:0000256" key="3">
    <source>
        <dbReference type="ARBA" id="ARBA00023157"/>
    </source>
</evidence>
<evidence type="ECO:0000313" key="6">
    <source>
        <dbReference type="WBParaSite" id="HNAJ_0001334401-mRNA-1"/>
    </source>
</evidence>
<protein>
    <submittedName>
        <fullName evidence="6">Cytochrome c oxidase assembly factor 6</fullName>
    </submittedName>
</protein>
<keyword evidence="2" id="KW-0496">Mitochondrion</keyword>
<dbReference type="STRING" id="102285.A0A0R3TZP5"/>
<reference evidence="4 5" key="2">
    <citation type="submission" date="2018-11" db="EMBL/GenBank/DDBJ databases">
        <authorList>
            <consortium name="Pathogen Informatics"/>
        </authorList>
    </citation>
    <scope>NUCLEOTIDE SEQUENCE [LARGE SCALE GENOMIC DNA]</scope>
</reference>
<dbReference type="WBParaSite" id="HNAJ_0001334401-mRNA-1">
    <property type="protein sequence ID" value="HNAJ_0001334401-mRNA-1"/>
    <property type="gene ID" value="HNAJ_0001334401"/>
</dbReference>
<organism evidence="6">
    <name type="scientific">Rodentolepis nana</name>
    <name type="common">Dwarf tapeworm</name>
    <name type="synonym">Hymenolepis nana</name>
    <dbReference type="NCBI Taxonomy" id="102285"/>
    <lineage>
        <taxon>Eukaryota</taxon>
        <taxon>Metazoa</taxon>
        <taxon>Spiralia</taxon>
        <taxon>Lophotrochozoa</taxon>
        <taxon>Platyhelminthes</taxon>
        <taxon>Cestoda</taxon>
        <taxon>Eucestoda</taxon>
        <taxon>Cyclophyllidea</taxon>
        <taxon>Hymenolepididae</taxon>
        <taxon>Rodentolepis</taxon>
    </lineage>
</organism>
<dbReference type="GO" id="GO:0008535">
    <property type="term" value="P:respiratory chain complex IV assembly"/>
    <property type="evidence" value="ECO:0007669"/>
    <property type="project" value="InterPro"/>
</dbReference>
<dbReference type="GO" id="GO:0005739">
    <property type="term" value="C:mitochondrion"/>
    <property type="evidence" value="ECO:0007669"/>
    <property type="project" value="UniProtKB-SubCell"/>
</dbReference>
<evidence type="ECO:0000313" key="4">
    <source>
        <dbReference type="EMBL" id="VDO15555.1"/>
    </source>
</evidence>
<evidence type="ECO:0000256" key="1">
    <source>
        <dbReference type="ARBA" id="ARBA00004173"/>
    </source>
</evidence>